<dbReference type="NCBIfam" id="TIGR04121">
    <property type="entry name" value="DEXH_lig_assoc"/>
    <property type="match status" value="1"/>
</dbReference>
<dbReference type="SUPFAM" id="SSF52540">
    <property type="entry name" value="P-loop containing nucleoside triphosphate hydrolases"/>
    <property type="match status" value="1"/>
</dbReference>
<keyword evidence="8" id="KW-0413">Isomerase</keyword>
<evidence type="ECO:0000256" key="1">
    <source>
        <dbReference type="ARBA" id="ARBA00022741"/>
    </source>
</evidence>
<dbReference type="EMBL" id="BMCW01000006">
    <property type="protein sequence ID" value="GGG62414.1"/>
    <property type="molecule type" value="Genomic_DNA"/>
</dbReference>
<dbReference type="Pfam" id="PF08494">
    <property type="entry name" value="DEAD_assoc"/>
    <property type="match status" value="1"/>
</dbReference>
<organism evidence="13 14">
    <name type="scientific">Epilithonimonas arachidiradicis</name>
    <dbReference type="NCBI Taxonomy" id="1617282"/>
    <lineage>
        <taxon>Bacteria</taxon>
        <taxon>Pseudomonadati</taxon>
        <taxon>Bacteroidota</taxon>
        <taxon>Flavobacteriia</taxon>
        <taxon>Flavobacteriales</taxon>
        <taxon>Weeksellaceae</taxon>
        <taxon>Chryseobacterium group</taxon>
        <taxon>Epilithonimonas</taxon>
    </lineage>
</organism>
<reference evidence="15" key="3">
    <citation type="journal article" date="2019" name="Int. J. Syst. Evol. Microbiol.">
        <title>The Global Catalogue of Microorganisms (GCM) 10K type strain sequencing project: providing services to taxonomists for standard genome sequencing and annotation.</title>
        <authorList>
            <consortium name="The Broad Institute Genomics Platform"/>
            <consortium name="The Broad Institute Genome Sequencing Center for Infectious Disease"/>
            <person name="Wu L."/>
            <person name="Ma J."/>
        </authorList>
    </citation>
    <scope>NUCLEOTIDE SEQUENCE [LARGE SCALE GENOMIC DNA]</scope>
    <source>
        <strain evidence="15">CCM 8490</strain>
    </source>
</reference>
<keyword evidence="5" id="KW-0067">ATP-binding</keyword>
<keyword evidence="3" id="KW-0378">Hydrolase</keyword>
<dbReference type="InterPro" id="IPR027417">
    <property type="entry name" value="P-loop_NTPase"/>
</dbReference>
<evidence type="ECO:0000259" key="10">
    <source>
        <dbReference type="PROSITE" id="PS51192"/>
    </source>
</evidence>
<dbReference type="InterPro" id="IPR001650">
    <property type="entry name" value="Helicase_C-like"/>
</dbReference>
<dbReference type="SMART" id="SM00487">
    <property type="entry name" value="DEXDc"/>
    <property type="match status" value="1"/>
</dbReference>
<evidence type="ECO:0000256" key="7">
    <source>
        <dbReference type="ARBA" id="ARBA00023204"/>
    </source>
</evidence>
<protein>
    <submittedName>
        <fullName evidence="13">ATP-dependent Lhr-like helicase</fullName>
    </submittedName>
    <submittedName>
        <fullName evidence="12">DNA ligase-associated DEXH box helicase</fullName>
    </submittedName>
</protein>
<evidence type="ECO:0000256" key="3">
    <source>
        <dbReference type="ARBA" id="ARBA00022801"/>
    </source>
</evidence>
<proteinExistence type="inferred from homology"/>
<dbReference type="InterPro" id="IPR011545">
    <property type="entry name" value="DEAD/DEAH_box_helicase_dom"/>
</dbReference>
<keyword evidence="7" id="KW-0234">DNA repair</keyword>
<dbReference type="AlphaFoldDB" id="A0A420D7T7"/>
<dbReference type="OrthoDB" id="9815222at2"/>
<gene>
    <name evidence="12" type="primary">helX</name>
    <name evidence="13" type="ORF">BXY58_2557</name>
    <name evidence="12" type="ORF">GCM10007332_25540</name>
</gene>
<dbReference type="InterPro" id="IPR045628">
    <property type="entry name" value="Lhr_WH_dom"/>
</dbReference>
<sequence length="814" mass="92540">MSNFENTDGYKIIQNWMSDKGISPFKFQIQTWQKFGSGYSGMVVAPTGFGKTYSVFLALISDFLNYPDQYKKGLKMIWITPLRSLSKDIAKAMQEAIDEIGLDWTVGVRNGDTDPKVRQQQVKNMPEILVATPESLQLLLGQKNHQRFFTNLQTIVIDEWHELLGSKRGVLVELGISQLRNYVPKMKIWGITATIGNLDEAMEVLIPYPIKKTKVTAKEHKKIEILSVFPNEVEILPWAGHLGQKLADKVVPIILESKSTIVFTNTRSQSEMWYQLLLNAYPDFAGQIAIHHSSIDAHLRIWIEENLSSGKLKAVVSTSSLDLGIDFKPVDTVIQIGSAKGVARFLQRAGRSGHSPFETSKIYCVPTHSLELIEVSALKEAVKQNVIEPREPQVLCFDVLVQFLMTLAIGDGFYPEETYERIKQVYTFQEMTDEEWKSMIDFLTIGGSALKSYEEYHKVVVMEDGLHKVTSRRIAMLHRMNMGAIVSDAMLKVKFISGGYIGMVEEYFISRLKKEEKFILAGRVLEVAMIKDMTVFVRASKGKAQAPSYLGGRLPLSSNLGQFLREKLSGALNPKASEKELKFLHPLLVNQEERSHIPKDNEFLVELIKNREGYHLFMYPFEGRLVHEVMAALIAYRISKLAPISFSMAMNDYGFELFSDKEIPLNEENLDKILTRENLMTNVISSINAAEMARRKFRDIAVISGMVVQNFPGQQRSNKSLQSSAGLIFKVLEDHDPNHFLVRQAYTEVFNMQLQEQRLVEAFKRIEKSKIILKFANAFTPLSFPIKVDSLRQTLTSEDLDSRIQKLIQQAKKK</sequence>
<dbReference type="InterPro" id="IPR026362">
    <property type="entry name" value="DEXH_lig_assoc"/>
</dbReference>
<dbReference type="InterPro" id="IPR014001">
    <property type="entry name" value="Helicase_ATP-bd"/>
</dbReference>
<dbReference type="Pfam" id="PF00270">
    <property type="entry name" value="DEAD"/>
    <property type="match status" value="1"/>
</dbReference>
<dbReference type="PANTHER" id="PTHR47962">
    <property type="entry name" value="ATP-DEPENDENT HELICASE LHR-RELATED-RELATED"/>
    <property type="match status" value="1"/>
</dbReference>
<dbReference type="GO" id="GO:0004386">
    <property type="term" value="F:helicase activity"/>
    <property type="evidence" value="ECO:0007669"/>
    <property type="project" value="UniProtKB-KW"/>
</dbReference>
<dbReference type="InterPro" id="IPR052511">
    <property type="entry name" value="ATP-dep_Helicase"/>
</dbReference>
<dbReference type="GO" id="GO:0005524">
    <property type="term" value="F:ATP binding"/>
    <property type="evidence" value="ECO:0007669"/>
    <property type="project" value="UniProtKB-KW"/>
</dbReference>
<dbReference type="EMBL" id="RAQH01000007">
    <property type="protein sequence ID" value="RKE86730.1"/>
    <property type="molecule type" value="Genomic_DNA"/>
</dbReference>
<reference evidence="12" key="1">
    <citation type="journal article" date="2014" name="Int. J. Syst. Evol. Microbiol.">
        <title>Complete genome of a new Firmicutes species belonging to the dominant human colonic microbiota ('Ruminococcus bicirculans') reveals two chromosomes and a selective capacity to utilize plant glucans.</title>
        <authorList>
            <consortium name="NISC Comparative Sequencing Program"/>
            <person name="Wegmann U."/>
            <person name="Louis P."/>
            <person name="Goesmann A."/>
            <person name="Henrissat B."/>
            <person name="Duncan S.H."/>
            <person name="Flint H.J."/>
        </authorList>
    </citation>
    <scope>NUCLEOTIDE SEQUENCE</scope>
    <source>
        <strain evidence="12">CCM 8490</strain>
    </source>
</reference>
<keyword evidence="2" id="KW-0227">DNA damage</keyword>
<dbReference type="PROSITE" id="PS51194">
    <property type="entry name" value="HELICASE_CTER"/>
    <property type="match status" value="1"/>
</dbReference>
<keyword evidence="12" id="KW-0436">Ligase</keyword>
<comment type="caution">
    <text evidence="13">The sequence shown here is derived from an EMBL/GenBank/DDBJ whole genome shotgun (WGS) entry which is preliminary data.</text>
</comment>
<reference evidence="12" key="4">
    <citation type="submission" date="2024-05" db="EMBL/GenBank/DDBJ databases">
        <authorList>
            <person name="Sun Q."/>
            <person name="Sedlacek I."/>
        </authorList>
    </citation>
    <scope>NUCLEOTIDE SEQUENCE</scope>
    <source>
        <strain evidence="12">CCM 8490</strain>
    </source>
</reference>
<keyword evidence="4 13" id="KW-0347">Helicase</keyword>
<evidence type="ECO:0000313" key="15">
    <source>
        <dbReference type="Proteomes" id="UP000658202"/>
    </source>
</evidence>
<evidence type="ECO:0000313" key="13">
    <source>
        <dbReference type="EMBL" id="RKE86730.1"/>
    </source>
</evidence>
<dbReference type="CDD" id="cd18796">
    <property type="entry name" value="SF2_C_LHR"/>
    <property type="match status" value="1"/>
</dbReference>
<dbReference type="PANTHER" id="PTHR47962:SF3">
    <property type="entry name" value="LARGE ATP-DEPENDENT HELICASE-RELATED PROTEIN"/>
    <property type="match status" value="1"/>
</dbReference>
<dbReference type="PIRSF" id="PIRSF037307">
    <property type="entry name" value="Lhr-like_helic_prd"/>
    <property type="match status" value="1"/>
</dbReference>
<evidence type="ECO:0000256" key="2">
    <source>
        <dbReference type="ARBA" id="ARBA00022763"/>
    </source>
</evidence>
<evidence type="ECO:0000256" key="9">
    <source>
        <dbReference type="ARBA" id="ARBA00093467"/>
    </source>
</evidence>
<evidence type="ECO:0000256" key="5">
    <source>
        <dbReference type="ARBA" id="ARBA00022840"/>
    </source>
</evidence>
<name>A0A420D7T7_9FLAO</name>
<dbReference type="Proteomes" id="UP000285906">
    <property type="component" value="Unassembled WGS sequence"/>
</dbReference>
<dbReference type="PROSITE" id="PS51192">
    <property type="entry name" value="HELICASE_ATP_BIND_1"/>
    <property type="match status" value="1"/>
</dbReference>
<dbReference type="GO" id="GO:0006281">
    <property type="term" value="P:DNA repair"/>
    <property type="evidence" value="ECO:0007669"/>
    <property type="project" value="UniProtKB-KW"/>
</dbReference>
<dbReference type="Pfam" id="PF00271">
    <property type="entry name" value="Helicase_C"/>
    <property type="match status" value="1"/>
</dbReference>
<evidence type="ECO:0000313" key="12">
    <source>
        <dbReference type="EMBL" id="GGG62414.1"/>
    </source>
</evidence>
<dbReference type="Gene3D" id="3.40.50.300">
    <property type="entry name" value="P-loop containing nucleotide triphosphate hydrolases"/>
    <property type="match status" value="2"/>
</dbReference>
<dbReference type="Pfam" id="PF19306">
    <property type="entry name" value="WHD_Lhr"/>
    <property type="match status" value="1"/>
</dbReference>
<feature type="domain" description="Helicase ATP-binding" evidence="10">
    <location>
        <begin position="32"/>
        <end position="213"/>
    </location>
</feature>
<evidence type="ECO:0000256" key="8">
    <source>
        <dbReference type="ARBA" id="ARBA00023235"/>
    </source>
</evidence>
<keyword evidence="15" id="KW-1185">Reference proteome</keyword>
<evidence type="ECO:0000313" key="14">
    <source>
        <dbReference type="Proteomes" id="UP000285906"/>
    </source>
</evidence>
<dbReference type="RefSeq" id="WP_120214135.1">
    <property type="nucleotide sequence ID" value="NZ_BMCW01000006.1"/>
</dbReference>
<keyword evidence="6" id="KW-0238">DNA-binding</keyword>
<accession>A0A420D7T7</accession>
<evidence type="ECO:0000259" key="11">
    <source>
        <dbReference type="PROSITE" id="PS51194"/>
    </source>
</evidence>
<reference evidence="13 14" key="2">
    <citation type="submission" date="2018-09" db="EMBL/GenBank/DDBJ databases">
        <title>Genomic Encyclopedia of Archaeal and Bacterial Type Strains, Phase II (KMG-II): from individual species to whole genera.</title>
        <authorList>
            <person name="Goeker M."/>
        </authorList>
    </citation>
    <scope>NUCLEOTIDE SEQUENCE [LARGE SCALE GENOMIC DNA]</scope>
    <source>
        <strain evidence="13 14">DSM 27620</strain>
    </source>
</reference>
<feature type="domain" description="Helicase C-terminal" evidence="11">
    <location>
        <begin position="249"/>
        <end position="393"/>
    </location>
</feature>
<dbReference type="InterPro" id="IPR017170">
    <property type="entry name" value="Lhr-like"/>
</dbReference>
<dbReference type="GO" id="GO:0016887">
    <property type="term" value="F:ATP hydrolysis activity"/>
    <property type="evidence" value="ECO:0007669"/>
    <property type="project" value="TreeGrafter"/>
</dbReference>
<keyword evidence="1" id="KW-0547">Nucleotide-binding</keyword>
<dbReference type="Proteomes" id="UP000658202">
    <property type="component" value="Unassembled WGS sequence"/>
</dbReference>
<dbReference type="SMART" id="SM00490">
    <property type="entry name" value="HELICc"/>
    <property type="match status" value="1"/>
</dbReference>
<evidence type="ECO:0000256" key="6">
    <source>
        <dbReference type="ARBA" id="ARBA00023125"/>
    </source>
</evidence>
<comment type="similarity">
    <text evidence="9">Belongs to the Lhr helicase family. Lhr-Core subfamily.</text>
</comment>
<dbReference type="GO" id="GO:0003677">
    <property type="term" value="F:DNA binding"/>
    <property type="evidence" value="ECO:0007669"/>
    <property type="project" value="UniProtKB-KW"/>
</dbReference>
<evidence type="ECO:0000256" key="4">
    <source>
        <dbReference type="ARBA" id="ARBA00022806"/>
    </source>
</evidence>
<dbReference type="InterPro" id="IPR013701">
    <property type="entry name" value="Lhr-like_DEAD/DEAH_assoc"/>
</dbReference>
<dbReference type="GO" id="GO:0016874">
    <property type="term" value="F:ligase activity"/>
    <property type="evidence" value="ECO:0007669"/>
    <property type="project" value="UniProtKB-KW"/>
</dbReference>